<dbReference type="Proteomes" id="UP000248646">
    <property type="component" value="Unassembled WGS sequence"/>
</dbReference>
<proteinExistence type="predicted"/>
<gene>
    <name evidence="1" type="ORF">C7437_11417</name>
</gene>
<evidence type="ECO:0000313" key="1">
    <source>
        <dbReference type="EMBL" id="PZX01639.1"/>
    </source>
</evidence>
<evidence type="ECO:0000313" key="2">
    <source>
        <dbReference type="Proteomes" id="UP000248646"/>
    </source>
</evidence>
<accession>A0A2W7M9F8</accession>
<protein>
    <submittedName>
        <fullName evidence="1">Uncharacterized protein</fullName>
    </submittedName>
</protein>
<organism evidence="1 2">
    <name type="scientific">Psychrobacillus insolitus</name>
    <dbReference type="NCBI Taxonomy" id="1461"/>
    <lineage>
        <taxon>Bacteria</taxon>
        <taxon>Bacillati</taxon>
        <taxon>Bacillota</taxon>
        <taxon>Bacilli</taxon>
        <taxon>Bacillales</taxon>
        <taxon>Bacillaceae</taxon>
        <taxon>Psychrobacillus</taxon>
    </lineage>
</organism>
<dbReference type="OrthoDB" id="2058201at2"/>
<dbReference type="RefSeq" id="WP_111440994.1">
    <property type="nucleotide sequence ID" value="NZ_QKZI01000014.1"/>
</dbReference>
<reference evidence="1 2" key="1">
    <citation type="submission" date="2018-06" db="EMBL/GenBank/DDBJ databases">
        <title>Genomic Encyclopedia of Type Strains, Phase IV (KMG-IV): sequencing the most valuable type-strain genomes for metagenomic binning, comparative biology and taxonomic classification.</title>
        <authorList>
            <person name="Goeker M."/>
        </authorList>
    </citation>
    <scope>NUCLEOTIDE SEQUENCE [LARGE SCALE GENOMIC DNA]</scope>
    <source>
        <strain evidence="1 2">DSM 5</strain>
    </source>
</reference>
<dbReference type="AlphaFoldDB" id="A0A2W7M9F8"/>
<sequence length="148" mass="17108">MGHVLVSLETTSTDEKTGFPVDLSFWGNLWDRYVAESQEVIIHCWDEEKAAIEELSVKASNIKDEGLIQIFTLTLTEENRVFLRDNSIDSKGGLKWFTMFFHEEGDEVIEIGHYGSEIILYKVNEEEADKFSSLFPQTSTIEYYEEHT</sequence>
<comment type="caution">
    <text evidence="1">The sequence shown here is derived from an EMBL/GenBank/DDBJ whole genome shotgun (WGS) entry which is preliminary data.</text>
</comment>
<keyword evidence="2" id="KW-1185">Reference proteome</keyword>
<dbReference type="EMBL" id="QKZI01000014">
    <property type="protein sequence ID" value="PZX01639.1"/>
    <property type="molecule type" value="Genomic_DNA"/>
</dbReference>
<name>A0A2W7M9F8_9BACI</name>